<keyword evidence="2 6" id="KW-0547">Nucleotide-binding</keyword>
<accession>A0ABP0GMJ7</accession>
<dbReference type="SUPFAM" id="SSF56112">
    <property type="entry name" value="Protein kinase-like (PK-like)"/>
    <property type="match status" value="1"/>
</dbReference>
<dbReference type="SMART" id="SM00220">
    <property type="entry name" value="S_TKc"/>
    <property type="match status" value="1"/>
</dbReference>
<protein>
    <recommendedName>
        <fullName evidence="8">Protein kinase domain-containing protein</fullName>
    </recommendedName>
</protein>
<feature type="region of interest" description="Disordered" evidence="7">
    <location>
        <begin position="712"/>
        <end position="809"/>
    </location>
</feature>
<keyword evidence="1" id="KW-0808">Transferase</keyword>
<feature type="binding site" evidence="6">
    <location>
        <position position="35"/>
    </location>
    <ligand>
        <name>ATP</name>
        <dbReference type="ChEBI" id="CHEBI:30616"/>
    </ligand>
</feature>
<dbReference type="InterPro" id="IPR008271">
    <property type="entry name" value="Ser/Thr_kinase_AS"/>
</dbReference>
<sequence>MENYKLKDKIGKGSFGTVFKAKKNGNHVEDFAIKKVCCDAPENVELALQEFWTLSSLQKHINIIRFEECFLQNCGEMLTMRHGDRTSASYLHLVEMSLKGKCSLQTGSYNLWFVMEYCDGGDMNDYLLSRLPIPALNSSFITQLADGIAFLHKNNVVHRDLKPENILVSTKLPGSSSNDLMPTLKIADFGLSKVCVGKEINVDNCWLSSACGSDFFMAPEVFQGHYTAKADVFALGIMFWAIIDRITFMDASTKKVLLGTYVRKGSDVLPVGEALLDDPRLDIADLLYKTSLRKPVGVPCKPPTGKKAFMCTCIVGSASKLRELIALMVHPNPDQRPSSQELLDELHKAIDTKARFKPIKALKKKLQKKPSEKQRSVSSKQKPMKTCKDKKITRSSTAKVCPLLEKATLAHLKIQKKDDSNSPSSVNSSQSVISPPGSPVALVLSKHKSAKRRHVHRVVGNGKTEILEGKDEDKKISPRGIITRSKSRLNASCEPNVSPAKRKNKKSPAGRHKSAALPGQCPSPCDNSGKISVKSTSPKTTKTSSLKKKASKQGKKKQAVRRNGPVALNVNPKKNSVSPRCSKKLRSSTSERQKTLRTYTSLTTHPLPKRSTKRNKPIHTSNSCSNKVTTEKSNISVDNVVDNKKQKSKRGSQPNLKHSISTKNVNFVLEQECAVVLRKSPRLNKYASLSVYDRAILRECKKQLFLSGKSDETLGDAKVPKAAQTHQSPRRKLNLEGMTADPHQRTKTSSKIVNFSPNAPSIRKVKPTPPKSRSKSANIPSKMLRKSRSADSCRPGSSLPSDDAKNVVNPSGILTRSRAKSACQEFQKHSDIKWPVKEEKCSPQLDKDTLFENSSNVLPLTFGHEVSVRIKRKAGDTSLISHRPSKRPRLDSELSTGIIYAKSNRQQCSIPSTSCNDDSNQNTLLQYPDKRVKHHHTRLSLYEMRPQPGISGNLSSSLQTAYQIRQHDPISEITPPCTSETRQQNPSEDFSLGLFPQMCSSTTFASSFRPNSFVYSYLSGGHSRVPNFPRENLSNDLASSQAFPFQSPFSLRARDLTARP</sequence>
<evidence type="ECO:0000313" key="10">
    <source>
        <dbReference type="Proteomes" id="UP001642483"/>
    </source>
</evidence>
<keyword evidence="4 6" id="KW-0067">ATP-binding</keyword>
<dbReference type="PANTHER" id="PTHR11042:SF190">
    <property type="entry name" value="MITOSIS INHIBITOR PROTEIN KINASE MIK1"/>
    <property type="match status" value="1"/>
</dbReference>
<evidence type="ECO:0000256" key="1">
    <source>
        <dbReference type="ARBA" id="ARBA00022679"/>
    </source>
</evidence>
<evidence type="ECO:0000256" key="2">
    <source>
        <dbReference type="ARBA" id="ARBA00022741"/>
    </source>
</evidence>
<feature type="compositionally biased region" description="Low complexity" evidence="7">
    <location>
        <begin position="421"/>
        <end position="435"/>
    </location>
</feature>
<evidence type="ECO:0000259" key="8">
    <source>
        <dbReference type="PROSITE" id="PS50011"/>
    </source>
</evidence>
<dbReference type="InterPro" id="IPR017441">
    <property type="entry name" value="Protein_kinase_ATP_BS"/>
</dbReference>
<evidence type="ECO:0000313" key="9">
    <source>
        <dbReference type="EMBL" id="CAK8691380.1"/>
    </source>
</evidence>
<dbReference type="PROSITE" id="PS00108">
    <property type="entry name" value="PROTEIN_KINASE_ST"/>
    <property type="match status" value="1"/>
</dbReference>
<dbReference type="Gene3D" id="1.10.510.10">
    <property type="entry name" value="Transferase(Phosphotransferase) domain 1"/>
    <property type="match status" value="1"/>
</dbReference>
<dbReference type="PROSITE" id="PS50011">
    <property type="entry name" value="PROTEIN_KINASE_DOM"/>
    <property type="match status" value="1"/>
</dbReference>
<feature type="region of interest" description="Disordered" evidence="7">
    <location>
        <begin position="414"/>
        <end position="440"/>
    </location>
</feature>
<dbReference type="PROSITE" id="PS00107">
    <property type="entry name" value="PROTEIN_KINASE_ATP"/>
    <property type="match status" value="1"/>
</dbReference>
<gene>
    <name evidence="9" type="ORF">CVLEPA_LOCUS23943</name>
</gene>
<feature type="compositionally biased region" description="Basic residues" evidence="7">
    <location>
        <begin position="500"/>
        <end position="514"/>
    </location>
</feature>
<feature type="compositionally biased region" description="Polar residues" evidence="7">
    <location>
        <begin position="747"/>
        <end position="759"/>
    </location>
</feature>
<feature type="compositionally biased region" description="Basic residues" evidence="7">
    <location>
        <begin position="607"/>
        <end position="617"/>
    </location>
</feature>
<dbReference type="Pfam" id="PF00069">
    <property type="entry name" value="Pkinase"/>
    <property type="match status" value="1"/>
</dbReference>
<evidence type="ECO:0000256" key="4">
    <source>
        <dbReference type="ARBA" id="ARBA00022840"/>
    </source>
</evidence>
<comment type="similarity">
    <text evidence="5">Belongs to the protein kinase superfamily. Ser/Thr protein kinase family. GCN2 subfamily.</text>
</comment>
<keyword evidence="3" id="KW-0418">Kinase</keyword>
<dbReference type="InterPro" id="IPR050339">
    <property type="entry name" value="CC_SR_Kinase"/>
</dbReference>
<feature type="compositionally biased region" description="Polar residues" evidence="7">
    <location>
        <begin position="618"/>
        <end position="637"/>
    </location>
</feature>
<dbReference type="Proteomes" id="UP001642483">
    <property type="component" value="Unassembled WGS sequence"/>
</dbReference>
<feature type="compositionally biased region" description="Low complexity" evidence="7">
    <location>
        <begin position="530"/>
        <end position="544"/>
    </location>
</feature>
<dbReference type="EMBL" id="CAWYQH010000119">
    <property type="protein sequence ID" value="CAK8691380.1"/>
    <property type="molecule type" value="Genomic_DNA"/>
</dbReference>
<feature type="region of interest" description="Disordered" evidence="7">
    <location>
        <begin position="477"/>
        <end position="658"/>
    </location>
</feature>
<evidence type="ECO:0000256" key="5">
    <source>
        <dbReference type="ARBA" id="ARBA00037982"/>
    </source>
</evidence>
<evidence type="ECO:0000256" key="7">
    <source>
        <dbReference type="SAM" id="MobiDB-lite"/>
    </source>
</evidence>
<dbReference type="Gene3D" id="3.30.200.20">
    <property type="entry name" value="Phosphorylase Kinase, domain 1"/>
    <property type="match status" value="1"/>
</dbReference>
<evidence type="ECO:0000256" key="6">
    <source>
        <dbReference type="PROSITE-ProRule" id="PRU10141"/>
    </source>
</evidence>
<dbReference type="InterPro" id="IPR011009">
    <property type="entry name" value="Kinase-like_dom_sf"/>
</dbReference>
<feature type="domain" description="Protein kinase" evidence="8">
    <location>
        <begin position="4"/>
        <end position="350"/>
    </location>
</feature>
<name>A0ABP0GMJ7_CLALP</name>
<reference evidence="9 10" key="1">
    <citation type="submission" date="2024-02" db="EMBL/GenBank/DDBJ databases">
        <authorList>
            <person name="Daric V."/>
            <person name="Darras S."/>
        </authorList>
    </citation>
    <scope>NUCLEOTIDE SEQUENCE [LARGE SCALE GENOMIC DNA]</scope>
</reference>
<comment type="caution">
    <text evidence="9">The sequence shown here is derived from an EMBL/GenBank/DDBJ whole genome shotgun (WGS) entry which is preliminary data.</text>
</comment>
<feature type="region of interest" description="Disordered" evidence="7">
    <location>
        <begin position="363"/>
        <end position="393"/>
    </location>
</feature>
<evidence type="ECO:0000256" key="3">
    <source>
        <dbReference type="ARBA" id="ARBA00022777"/>
    </source>
</evidence>
<dbReference type="InterPro" id="IPR000719">
    <property type="entry name" value="Prot_kinase_dom"/>
</dbReference>
<organism evidence="9 10">
    <name type="scientific">Clavelina lepadiformis</name>
    <name type="common">Light-bulb sea squirt</name>
    <name type="synonym">Ascidia lepadiformis</name>
    <dbReference type="NCBI Taxonomy" id="159417"/>
    <lineage>
        <taxon>Eukaryota</taxon>
        <taxon>Metazoa</taxon>
        <taxon>Chordata</taxon>
        <taxon>Tunicata</taxon>
        <taxon>Ascidiacea</taxon>
        <taxon>Aplousobranchia</taxon>
        <taxon>Clavelinidae</taxon>
        <taxon>Clavelina</taxon>
    </lineage>
</organism>
<keyword evidence="10" id="KW-1185">Reference proteome</keyword>
<proteinExistence type="inferred from homology"/>
<feature type="compositionally biased region" description="Basic residues" evidence="7">
    <location>
        <begin position="545"/>
        <end position="560"/>
    </location>
</feature>
<dbReference type="PANTHER" id="PTHR11042">
    <property type="entry name" value="EUKARYOTIC TRANSLATION INITIATION FACTOR 2-ALPHA KINASE EIF2-ALPHA KINASE -RELATED"/>
    <property type="match status" value="1"/>
</dbReference>